<feature type="compositionally biased region" description="Acidic residues" evidence="15">
    <location>
        <begin position="263"/>
        <end position="275"/>
    </location>
</feature>
<accession>A0A2U8GQ86</accession>
<evidence type="ECO:0000313" key="16">
    <source>
        <dbReference type="EMBL" id="AWI74655.1"/>
    </source>
</evidence>
<evidence type="ECO:0000256" key="10">
    <source>
        <dbReference type="ARBA" id="ARBA00025198"/>
    </source>
</evidence>
<keyword evidence="4 13" id="KW-0812">Transmembrane</keyword>
<dbReference type="HAMAP" id="MF_01398">
    <property type="entry name" value="ATP_synth_b_bprime"/>
    <property type="match status" value="1"/>
</dbReference>
<dbReference type="Proteomes" id="UP000244930">
    <property type="component" value="Chromosome"/>
</dbReference>
<dbReference type="AlphaFoldDB" id="A0A2U8GQ86"/>
<keyword evidence="3 13" id="KW-0138">CF(0)</keyword>
<dbReference type="GO" id="GO:0045259">
    <property type="term" value="C:proton-transporting ATP synthase complex"/>
    <property type="evidence" value="ECO:0007669"/>
    <property type="project" value="UniProtKB-KW"/>
</dbReference>
<dbReference type="PANTHER" id="PTHR33445:SF2">
    <property type="entry name" value="ATP SYNTHASE SUBUNIT B', CHLOROPLASTIC"/>
    <property type="match status" value="1"/>
</dbReference>
<keyword evidence="14" id="KW-0175">Coiled coil</keyword>
<dbReference type="RefSeq" id="WP_108948361.1">
    <property type="nucleotide sequence ID" value="NZ_CP022187.1"/>
</dbReference>
<keyword evidence="7 13" id="KW-0406">Ion transport</keyword>
<evidence type="ECO:0000256" key="8">
    <source>
        <dbReference type="ARBA" id="ARBA00023136"/>
    </source>
</evidence>
<evidence type="ECO:0000256" key="2">
    <source>
        <dbReference type="ARBA" id="ARBA00022448"/>
    </source>
</evidence>
<dbReference type="InterPro" id="IPR000711">
    <property type="entry name" value="ATPase_OSCP/dsu"/>
</dbReference>
<dbReference type="KEGG" id="acom:CEW83_05035"/>
<gene>
    <name evidence="13" type="primary">atpF</name>
    <name evidence="16" type="ORF">CEW83_05035</name>
</gene>
<dbReference type="InterPro" id="IPR050059">
    <property type="entry name" value="ATP_synthase_B_chain"/>
</dbReference>
<dbReference type="GO" id="GO:0012505">
    <property type="term" value="C:endomembrane system"/>
    <property type="evidence" value="ECO:0007669"/>
    <property type="project" value="UniProtKB-SubCell"/>
</dbReference>
<keyword evidence="8 13" id="KW-0472">Membrane</keyword>
<dbReference type="NCBIfam" id="TIGR03321">
    <property type="entry name" value="alt_F1F0_F0_B"/>
    <property type="match status" value="1"/>
</dbReference>
<evidence type="ECO:0000256" key="15">
    <source>
        <dbReference type="SAM" id="MobiDB-lite"/>
    </source>
</evidence>
<name>A0A2U8GQ86_9RHOO</name>
<evidence type="ECO:0000256" key="4">
    <source>
        <dbReference type="ARBA" id="ARBA00022692"/>
    </source>
</evidence>
<keyword evidence="9 13" id="KW-0066">ATP synthesis</keyword>
<evidence type="ECO:0000256" key="6">
    <source>
        <dbReference type="ARBA" id="ARBA00022989"/>
    </source>
</evidence>
<feature type="region of interest" description="Disordered" evidence="15">
    <location>
        <begin position="262"/>
        <end position="287"/>
    </location>
</feature>
<evidence type="ECO:0000256" key="14">
    <source>
        <dbReference type="SAM" id="Coils"/>
    </source>
</evidence>
<dbReference type="GO" id="GO:0005886">
    <property type="term" value="C:plasma membrane"/>
    <property type="evidence" value="ECO:0007669"/>
    <property type="project" value="UniProtKB-SubCell"/>
</dbReference>
<feature type="coiled-coil region" evidence="14">
    <location>
        <begin position="41"/>
        <end position="79"/>
    </location>
</feature>
<comment type="function">
    <text evidence="10 13">F(1)F(0) ATP synthase produces ATP from ADP in the presence of a proton or sodium gradient. F-type ATPases consist of two structural domains, F(1) containing the extramembraneous catalytic core and F(0) containing the membrane proton channel, linked together by a central stalk and a peripheral stalk. During catalysis, ATP synthesis in the catalytic domain of F(1) is coupled via a rotary mechanism of the central stalk subunits to proton translocation.</text>
</comment>
<dbReference type="PANTHER" id="PTHR33445">
    <property type="entry name" value="ATP SYNTHASE SUBUNIT B', CHLOROPLASTIC"/>
    <property type="match status" value="1"/>
</dbReference>
<dbReference type="GO" id="GO:0046961">
    <property type="term" value="F:proton-transporting ATPase activity, rotational mechanism"/>
    <property type="evidence" value="ECO:0007669"/>
    <property type="project" value="TreeGrafter"/>
</dbReference>
<keyword evidence="17" id="KW-1185">Reference proteome</keyword>
<comment type="similarity">
    <text evidence="1 13">Belongs to the ATPase B chain family.</text>
</comment>
<keyword evidence="6 13" id="KW-1133">Transmembrane helix</keyword>
<organism evidence="16 17">
    <name type="scientific">Parazoarcus communis</name>
    <dbReference type="NCBI Taxonomy" id="41977"/>
    <lineage>
        <taxon>Bacteria</taxon>
        <taxon>Pseudomonadati</taxon>
        <taxon>Pseudomonadota</taxon>
        <taxon>Betaproteobacteria</taxon>
        <taxon>Rhodocyclales</taxon>
        <taxon>Zoogloeaceae</taxon>
        <taxon>Parazoarcus</taxon>
    </lineage>
</organism>
<comment type="function">
    <text evidence="11">Component of the F(0) channel, it forms part of the peripheral stalk, linking F(1) to F(0). The b'-subunit is a diverged and duplicated form of b found in plants and photosynthetic bacteria.</text>
</comment>
<dbReference type="InterPro" id="IPR002146">
    <property type="entry name" value="ATP_synth_b/b'su_bac/chlpt"/>
</dbReference>
<dbReference type="Pfam" id="PF00430">
    <property type="entry name" value="ATP-synt_B"/>
    <property type="match status" value="1"/>
</dbReference>
<dbReference type="Pfam" id="PF00213">
    <property type="entry name" value="OSCP"/>
    <property type="match status" value="1"/>
</dbReference>
<evidence type="ECO:0000256" key="9">
    <source>
        <dbReference type="ARBA" id="ARBA00023310"/>
    </source>
</evidence>
<dbReference type="CDD" id="cd06503">
    <property type="entry name" value="ATP-synt_Fo_b"/>
    <property type="match status" value="1"/>
</dbReference>
<sequence length="287" mass="31231">MLIDWFTVGAQVLNFLILVWLLKRYLYQPILDAIDAREQRIAEELAQADATRVEAEQARERFQAKCDDFDRQRDELLRQAGADADAERKRLLDVARKSATDLSAQRQASLMKESDGLSQALRSRTQQEVFAIARKTLADLTGASLEARIVDVLVQRMADVSADDRAALVKAFQASTAPVTVRSAFELPHAEREALKAAIKNSLGVTPSLQFETAPEVIGGIEIASAGHQLDWSINGYLDTLQAAVNELIKVAVPVAAAPDVEPGVEADTAQDTDEPAPAAEARGDAN</sequence>
<reference evidence="16 17" key="1">
    <citation type="submission" date="2017-06" db="EMBL/GenBank/DDBJ databases">
        <title>Azoarcus.</title>
        <authorList>
            <person name="Woo J.-H."/>
            <person name="Kim H.-S."/>
        </authorList>
    </citation>
    <scope>NUCLEOTIDE SEQUENCE [LARGE SCALE GENOMIC DNA]</scope>
    <source>
        <strain evidence="16 17">TSPY31</strain>
    </source>
</reference>
<evidence type="ECO:0000256" key="11">
    <source>
        <dbReference type="ARBA" id="ARBA00025614"/>
    </source>
</evidence>
<protein>
    <recommendedName>
        <fullName evidence="13">ATP synthase subunit b</fullName>
    </recommendedName>
    <alternativeName>
        <fullName evidence="13">ATP synthase F(0) sector subunit b</fullName>
    </alternativeName>
    <alternativeName>
        <fullName evidence="13">ATPase subunit I</fullName>
    </alternativeName>
    <alternativeName>
        <fullName evidence="13">F-type ATPase subunit b</fullName>
        <shortName evidence="13">F-ATPase subunit b</shortName>
    </alternativeName>
</protein>
<comment type="subcellular location">
    <subcellularLocation>
        <location evidence="13">Cell membrane</location>
        <topology evidence="13">Single-pass membrane protein</topology>
    </subcellularLocation>
    <subcellularLocation>
        <location evidence="12">Endomembrane system</location>
        <topology evidence="12">Single-pass membrane protein</topology>
    </subcellularLocation>
</comment>
<keyword evidence="13" id="KW-1003">Cell membrane</keyword>
<evidence type="ECO:0000256" key="12">
    <source>
        <dbReference type="ARBA" id="ARBA00037847"/>
    </source>
</evidence>
<keyword evidence="5 13" id="KW-0375">Hydrogen ion transport</keyword>
<evidence type="ECO:0000256" key="13">
    <source>
        <dbReference type="HAMAP-Rule" id="MF_01398"/>
    </source>
</evidence>
<comment type="subunit">
    <text evidence="13">F-type ATPases have 2 components, F(1) - the catalytic core - and F(0) - the membrane proton channel. F(1) has five subunits: alpha(3), beta(3), gamma(1), delta(1), epsilon(1). F(0) has three main subunits: a(1), b(2) and c(10-14). The alpha and beta chains form an alternating ring which encloses part of the gamma chain. F(1) is attached to F(0) by a central stalk formed by the gamma and epsilon chains, while a peripheral stalk is formed by the delta and b chains.</text>
</comment>
<evidence type="ECO:0000256" key="5">
    <source>
        <dbReference type="ARBA" id="ARBA00022781"/>
    </source>
</evidence>
<dbReference type="EMBL" id="CP022187">
    <property type="protein sequence ID" value="AWI74655.1"/>
    <property type="molecule type" value="Genomic_DNA"/>
</dbReference>
<keyword evidence="2 13" id="KW-0813">Transport</keyword>
<evidence type="ECO:0000256" key="7">
    <source>
        <dbReference type="ARBA" id="ARBA00023065"/>
    </source>
</evidence>
<proteinExistence type="inferred from homology"/>
<evidence type="ECO:0000256" key="3">
    <source>
        <dbReference type="ARBA" id="ARBA00022547"/>
    </source>
</evidence>
<dbReference type="InterPro" id="IPR017707">
    <property type="entry name" value="Alt_ATP_synth_F0_bsu"/>
</dbReference>
<evidence type="ECO:0000256" key="1">
    <source>
        <dbReference type="ARBA" id="ARBA00005513"/>
    </source>
</evidence>
<dbReference type="GO" id="GO:0046933">
    <property type="term" value="F:proton-transporting ATP synthase activity, rotational mechanism"/>
    <property type="evidence" value="ECO:0007669"/>
    <property type="project" value="UniProtKB-UniRule"/>
</dbReference>
<evidence type="ECO:0000313" key="17">
    <source>
        <dbReference type="Proteomes" id="UP000244930"/>
    </source>
</evidence>